<organism evidence="1 2">
    <name type="scientific">Erwinia phage AH04</name>
    <dbReference type="NCBI Taxonomy" id="2869569"/>
    <lineage>
        <taxon>Viruses</taxon>
        <taxon>Duplodnaviria</taxon>
        <taxon>Heunggongvirae</taxon>
        <taxon>Uroviricota</taxon>
        <taxon>Caudoviricetes</taxon>
        <taxon>Chimalliviridae</taxon>
        <taxon>Meadowvirus</taxon>
        <taxon>Meadowvirus AH04</taxon>
    </lineage>
</organism>
<evidence type="ECO:0000313" key="2">
    <source>
        <dbReference type="Proteomes" id="UP000827517"/>
    </source>
</evidence>
<accession>A0AAE7X0T8</accession>
<sequence length="145" mass="17453">MKYVDSSNISEFLYEIGGNRYNNVNWFKRKWWGVKIAFRNRPFKKLDKLKRKFLLEDIQYVRCWDVKFRRLRYLDDTGTLRSAMFKVKWIAGVCYISQYPGGVPLIASKPKGPMKFRVVECSGIEYRWLGLRRVFTWEINYQSAL</sequence>
<gene>
    <name evidence="1" type="primary">36</name>
    <name evidence="1" type="ORF">AH04_36</name>
</gene>
<protein>
    <submittedName>
        <fullName evidence="1">Uncharacterized protein</fullName>
    </submittedName>
</protein>
<keyword evidence="2" id="KW-1185">Reference proteome</keyword>
<name>A0AAE7X0T8_9CAUD</name>
<proteinExistence type="predicted"/>
<reference evidence="1" key="1">
    <citation type="submission" date="2021-07" db="EMBL/GenBank/DDBJ databases">
        <authorList>
            <person name="Roth S.J."/>
            <person name="Krukonis G.P."/>
            <person name="Delesalle V.A."/>
        </authorList>
    </citation>
    <scope>NUCLEOTIDE SEQUENCE</scope>
</reference>
<dbReference type="Proteomes" id="UP000827517">
    <property type="component" value="Segment"/>
</dbReference>
<dbReference type="GeneID" id="77943928"/>
<dbReference type="KEGG" id="vg:77943928"/>
<dbReference type="RefSeq" id="YP_010667790.1">
    <property type="nucleotide sequence ID" value="NC_070952.1"/>
</dbReference>
<evidence type="ECO:0000313" key="1">
    <source>
        <dbReference type="EMBL" id="QZA70523.1"/>
    </source>
</evidence>
<dbReference type="EMBL" id="MZ501267">
    <property type="protein sequence ID" value="QZA70523.1"/>
    <property type="molecule type" value="Genomic_DNA"/>
</dbReference>